<dbReference type="OrthoDB" id="1700487at2"/>
<dbReference type="InterPro" id="IPR015947">
    <property type="entry name" value="PUA-like_sf"/>
</dbReference>
<evidence type="ECO:0000313" key="3">
    <source>
        <dbReference type="Proteomes" id="UP000004722"/>
    </source>
</evidence>
<dbReference type="PATRIC" id="fig|883092.3.peg.474"/>
<dbReference type="SUPFAM" id="SSF88697">
    <property type="entry name" value="PUA domain-like"/>
    <property type="match status" value="1"/>
</dbReference>
<evidence type="ECO:0000259" key="1">
    <source>
        <dbReference type="Pfam" id="PF12961"/>
    </source>
</evidence>
<comment type="caution">
    <text evidence="2">The sequence shown here is derived from an EMBL/GenBank/DDBJ whole genome shotgun (WGS) entry which is preliminary data.</text>
</comment>
<gene>
    <name evidence="2" type="ORF">HMPREF9249_00472</name>
</gene>
<dbReference type="RefSeq" id="WP_005729407.1">
    <property type="nucleotide sequence ID" value="NZ_JH932272.1"/>
</dbReference>
<dbReference type="Pfam" id="PF12961">
    <property type="entry name" value="DUF3850"/>
    <property type="match status" value="1"/>
</dbReference>
<dbReference type="HOGENOM" id="CLU_145949_1_0_9"/>
<dbReference type="InterPro" id="IPR039440">
    <property type="entry name" value="DUF3850"/>
</dbReference>
<protein>
    <recommendedName>
        <fullName evidence="1">DUF3850 domain-containing protein</fullName>
    </recommendedName>
</protein>
<feature type="domain" description="DUF3850" evidence="1">
    <location>
        <begin position="15"/>
        <end position="86"/>
    </location>
</feature>
<dbReference type="EMBL" id="AGZG01000022">
    <property type="protein sequence ID" value="EKB75523.1"/>
    <property type="molecule type" value="Genomic_DNA"/>
</dbReference>
<name>K1NKQ5_9LACO</name>
<dbReference type="Proteomes" id="UP000004722">
    <property type="component" value="Unassembled WGS sequence"/>
</dbReference>
<sequence>MKVFTTSGLYEIREHRVKIFPSYFEAQVTNSKNFEIRKNDRNYQVGDLLILEEYDPTTENYTGREVHCLITYMTAFKQKPGYVVLGTRKLGTA</sequence>
<proteinExistence type="predicted"/>
<reference evidence="2 3" key="1">
    <citation type="submission" date="2012-07" db="EMBL/GenBank/DDBJ databases">
        <title>The Genome Sequence of Lactobacillus crispatus FB077-07.</title>
        <authorList>
            <consortium name="The Broad Institute Genome Sequencing Platform"/>
            <person name="Earl A."/>
            <person name="Ward D."/>
            <person name="Feldgarden M."/>
            <person name="Gevers D."/>
            <person name="Saerens B."/>
            <person name="Vaneechoutte M."/>
            <person name="Walker B."/>
            <person name="Young S.K."/>
            <person name="Zeng Q."/>
            <person name="Gargeya S."/>
            <person name="Fitzgerald M."/>
            <person name="Haas B."/>
            <person name="Abouelleil A."/>
            <person name="Alvarado L."/>
            <person name="Arachchi H.M."/>
            <person name="Berlin A.M."/>
            <person name="Chapman S.B."/>
            <person name="Goldberg J."/>
            <person name="Griggs A."/>
            <person name="Gujja S."/>
            <person name="Hansen M."/>
            <person name="Howarth C."/>
            <person name="Imamovic A."/>
            <person name="Larimer J."/>
            <person name="McCowen C."/>
            <person name="Montmayeur A."/>
            <person name="Murphy C."/>
            <person name="Neiman D."/>
            <person name="Pearson M."/>
            <person name="Priest M."/>
            <person name="Roberts A."/>
            <person name="Saif S."/>
            <person name="Shea T."/>
            <person name="Sisk P."/>
            <person name="Sykes S."/>
            <person name="Wortman J."/>
            <person name="Nusbaum C."/>
            <person name="Birren B."/>
        </authorList>
    </citation>
    <scope>NUCLEOTIDE SEQUENCE [LARGE SCALE GENOMIC DNA]</scope>
    <source>
        <strain evidence="2 3">FB077-07</strain>
    </source>
</reference>
<organism evidence="2 3">
    <name type="scientific">Lactobacillus crispatus FB077-07</name>
    <dbReference type="NCBI Taxonomy" id="883092"/>
    <lineage>
        <taxon>Bacteria</taxon>
        <taxon>Bacillati</taxon>
        <taxon>Bacillota</taxon>
        <taxon>Bacilli</taxon>
        <taxon>Lactobacillales</taxon>
        <taxon>Lactobacillaceae</taxon>
        <taxon>Lactobacillus</taxon>
    </lineage>
</organism>
<evidence type="ECO:0000313" key="2">
    <source>
        <dbReference type="EMBL" id="EKB75523.1"/>
    </source>
</evidence>
<dbReference type="AlphaFoldDB" id="K1NKQ5"/>
<dbReference type="Gene3D" id="2.30.130.30">
    <property type="entry name" value="Hypothetical protein"/>
    <property type="match status" value="1"/>
</dbReference>
<accession>K1NKQ5</accession>